<dbReference type="InterPro" id="IPR013120">
    <property type="entry name" value="FAR_NAD-bd"/>
</dbReference>
<sequence>MEQQIAHHPEVRAALVIGTHRFQTALLVELISPQILSTVERAEAIERIWPIIQEANQECPRHAKITKSHILFTSPDRPMGRSGKGTVQRQPTLDIYAREVDKLYADADKMSTSAPLDNSAPEMEIDINDSRSISRFINDANSQLVGSTTFQDEDDLFIRGMLDSLQALRLTRILKQTFAIRELEITTLYTNPSVKSLTEAIIRLSSVHESSKLSSSESRLQAINDSLVEYKTILDGIAHEDHKTESTDINGVNAASKEKVVILTGSTGALGSYILQTLLTSSTVSHIYCLNRTAGKEPQIKRSQAHGLRTEFPSNRVTFLHADLPQKYLGLEREIFAKIKDSTTHIIHNAWPVNFNIPLSTFYPNIKGVINLIGFASTAFHAPLLMFLSSLSSVSNFKGNVPETVINDIIASLPMGYSESKFIAGNLLAYAADKFPHVPISIARIGQIAGPVSTNGIWNKQEWFPSLVLSSIHLGIIPESLDSTDDSKVDWVPIDLIADILVELNFNARGDQNQHTNGAKVYHPVDPVLVPWNSLLPKIIESATHGKKNKLVPVPFVKWIEHVRKDAEDLHSKID</sequence>
<organism evidence="5 6">
    <name type="scientific">Sclerotinia nivalis</name>
    <dbReference type="NCBI Taxonomy" id="352851"/>
    <lineage>
        <taxon>Eukaryota</taxon>
        <taxon>Fungi</taxon>
        <taxon>Dikarya</taxon>
        <taxon>Ascomycota</taxon>
        <taxon>Pezizomycotina</taxon>
        <taxon>Leotiomycetes</taxon>
        <taxon>Helotiales</taxon>
        <taxon>Sclerotiniaceae</taxon>
        <taxon>Sclerotinia</taxon>
    </lineage>
</organism>
<evidence type="ECO:0000259" key="4">
    <source>
        <dbReference type="Pfam" id="PF07993"/>
    </source>
</evidence>
<keyword evidence="1" id="KW-0596">Phosphopantetheine</keyword>
<dbReference type="Pfam" id="PF23562">
    <property type="entry name" value="AMP-binding_C_3"/>
    <property type="match status" value="1"/>
</dbReference>
<dbReference type="Pfam" id="PF00550">
    <property type="entry name" value="PP-binding"/>
    <property type="match status" value="1"/>
</dbReference>
<proteinExistence type="predicted"/>
<evidence type="ECO:0000313" key="5">
    <source>
        <dbReference type="EMBL" id="KAJ8060197.1"/>
    </source>
</evidence>
<protein>
    <recommendedName>
        <fullName evidence="7">Carrier domain-containing protein</fullName>
    </recommendedName>
</protein>
<dbReference type="Pfam" id="PF07993">
    <property type="entry name" value="NAD_binding_4"/>
    <property type="match status" value="1"/>
</dbReference>
<accession>A0A9X0DFW6</accession>
<dbReference type="SUPFAM" id="SSF51735">
    <property type="entry name" value="NAD(P)-binding Rossmann-fold domains"/>
    <property type="match status" value="1"/>
</dbReference>
<dbReference type="InterPro" id="IPR036291">
    <property type="entry name" value="NAD(P)-bd_dom_sf"/>
</dbReference>
<dbReference type="PANTHER" id="PTHR43439">
    <property type="entry name" value="PHENYLACETATE-COENZYME A LIGASE"/>
    <property type="match status" value="1"/>
</dbReference>
<evidence type="ECO:0008006" key="7">
    <source>
        <dbReference type="Google" id="ProtNLM"/>
    </source>
</evidence>
<dbReference type="AlphaFoldDB" id="A0A9X0DFW6"/>
<feature type="domain" description="Thioester reductase (TE)" evidence="4">
    <location>
        <begin position="263"/>
        <end position="499"/>
    </location>
</feature>
<dbReference type="InterPro" id="IPR051414">
    <property type="entry name" value="Adenylate-forming_Reductase"/>
</dbReference>
<feature type="domain" description="Carrier" evidence="3">
    <location>
        <begin position="152"/>
        <end position="201"/>
    </location>
</feature>
<evidence type="ECO:0000313" key="6">
    <source>
        <dbReference type="Proteomes" id="UP001152300"/>
    </source>
</evidence>
<evidence type="ECO:0000259" key="3">
    <source>
        <dbReference type="Pfam" id="PF00550"/>
    </source>
</evidence>
<comment type="caution">
    <text evidence="5">The sequence shown here is derived from an EMBL/GenBank/DDBJ whole genome shotgun (WGS) entry which is preliminary data.</text>
</comment>
<evidence type="ECO:0000256" key="2">
    <source>
        <dbReference type="ARBA" id="ARBA00022553"/>
    </source>
</evidence>
<evidence type="ECO:0000256" key="1">
    <source>
        <dbReference type="ARBA" id="ARBA00022450"/>
    </source>
</evidence>
<dbReference type="EMBL" id="JAPEIS010000013">
    <property type="protein sequence ID" value="KAJ8060197.1"/>
    <property type="molecule type" value="Genomic_DNA"/>
</dbReference>
<dbReference type="Gene3D" id="3.40.50.720">
    <property type="entry name" value="NAD(P)-binding Rossmann-like Domain"/>
    <property type="match status" value="1"/>
</dbReference>
<gene>
    <name evidence="5" type="ORF">OCU04_010541</name>
</gene>
<dbReference type="Proteomes" id="UP001152300">
    <property type="component" value="Unassembled WGS sequence"/>
</dbReference>
<keyword evidence="2" id="KW-0597">Phosphoprotein</keyword>
<dbReference type="InterPro" id="IPR009081">
    <property type="entry name" value="PP-bd_ACP"/>
</dbReference>
<name>A0A9X0DFW6_9HELO</name>
<keyword evidence="6" id="KW-1185">Reference proteome</keyword>
<reference evidence="5" key="1">
    <citation type="submission" date="2022-11" db="EMBL/GenBank/DDBJ databases">
        <title>Genome Resource of Sclerotinia nivalis Strain SnTB1, a Plant Pathogen Isolated from American Ginseng.</title>
        <authorList>
            <person name="Fan S."/>
        </authorList>
    </citation>
    <scope>NUCLEOTIDE SEQUENCE</scope>
    <source>
        <strain evidence="5">SnTB1</strain>
    </source>
</reference>
<dbReference type="OrthoDB" id="429813at2759"/>
<dbReference type="PANTHER" id="PTHR43439:SF2">
    <property type="entry name" value="ENZYME, PUTATIVE (JCVI)-RELATED"/>
    <property type="match status" value="1"/>
</dbReference>